<evidence type="ECO:0000256" key="3">
    <source>
        <dbReference type="ARBA" id="ARBA00022946"/>
    </source>
</evidence>
<protein>
    <recommendedName>
        <fullName evidence="9">ATP12-domain-containing protein</fullName>
    </recommendedName>
</protein>
<evidence type="ECO:0000313" key="7">
    <source>
        <dbReference type="EMBL" id="CEP20729.1"/>
    </source>
</evidence>
<dbReference type="Gene3D" id="1.10.3580.10">
    <property type="entry name" value="ATP12 ATPase"/>
    <property type="match status" value="1"/>
</dbReference>
<organism evidence="7 8">
    <name type="scientific">Cyberlindnera jadinii (strain ATCC 18201 / CBS 1600 / BCRC 20928 / JCM 3617 / NBRC 0987 / NRRL Y-1542)</name>
    <name type="common">Torula yeast</name>
    <name type="synonym">Candida utilis</name>
    <dbReference type="NCBI Taxonomy" id="983966"/>
    <lineage>
        <taxon>Eukaryota</taxon>
        <taxon>Fungi</taxon>
        <taxon>Dikarya</taxon>
        <taxon>Ascomycota</taxon>
        <taxon>Saccharomycotina</taxon>
        <taxon>Saccharomycetes</taxon>
        <taxon>Phaffomycetales</taxon>
        <taxon>Phaffomycetaceae</taxon>
        <taxon>Cyberlindnera</taxon>
    </lineage>
</organism>
<evidence type="ECO:0000256" key="5">
    <source>
        <dbReference type="ARBA" id="ARBA00023186"/>
    </source>
</evidence>
<comment type="similarity">
    <text evidence="2">Belongs to the ATP12 family.</text>
</comment>
<dbReference type="InterPro" id="IPR023335">
    <property type="entry name" value="ATP12_ortho_dom_sf"/>
</dbReference>
<evidence type="ECO:0000313" key="8">
    <source>
        <dbReference type="Proteomes" id="UP000038830"/>
    </source>
</evidence>
<dbReference type="Proteomes" id="UP000038830">
    <property type="component" value="Unassembled WGS sequence"/>
</dbReference>
<sequence>MLKLTRFPVGVATRWSMRTLATEVSQVSGHPQPQPSATGSEGSNETLKKFWTKVDLVKNDSSYELQLDNKSLRTPLGNNLSIPLSRGVLAHMLLHEWSSLSGVIKTHSLPLTSLTSRAIDLKFANEQNDEQAITKVGKRSDIIEMLLRYLDTDTLLVFSPAKEYEGTLRKAQEDLYRPVIKSVEGLLGGQLSYLDSDRDGLRGNRQSDETRAKAREWLNALSYWDLVAFEKVTLTTKSFICGVLVVCSKSSHGLSHPQLNISLEEIAHLASLEIVYQTERWGEVEDTHDVDYQDLRRNINSAAMLCYEERA</sequence>
<dbReference type="PANTHER" id="PTHR21013:SF10">
    <property type="entry name" value="ATP SYNTHASE MITOCHONDRIAL F1 COMPLEX ASSEMBLY FACTOR 2"/>
    <property type="match status" value="1"/>
</dbReference>
<gene>
    <name evidence="7" type="ORF">BN1211_0666</name>
</gene>
<evidence type="ECO:0000256" key="6">
    <source>
        <dbReference type="SAM" id="MobiDB-lite"/>
    </source>
</evidence>
<keyword evidence="3" id="KW-0809">Transit peptide</keyword>
<dbReference type="EMBL" id="CDQK01000001">
    <property type="protein sequence ID" value="CEP20729.1"/>
    <property type="molecule type" value="Genomic_DNA"/>
</dbReference>
<dbReference type="InterPro" id="IPR011419">
    <property type="entry name" value="ATP12_ATP_synth-F1-assembly"/>
</dbReference>
<dbReference type="Gene3D" id="3.30.2180.10">
    <property type="entry name" value="ATP12-like"/>
    <property type="match status" value="1"/>
</dbReference>
<dbReference type="SUPFAM" id="SSF160909">
    <property type="entry name" value="ATP12-like"/>
    <property type="match status" value="1"/>
</dbReference>
<feature type="region of interest" description="Disordered" evidence="6">
    <location>
        <begin position="24"/>
        <end position="44"/>
    </location>
</feature>
<evidence type="ECO:0000256" key="4">
    <source>
        <dbReference type="ARBA" id="ARBA00023128"/>
    </source>
</evidence>
<dbReference type="PANTHER" id="PTHR21013">
    <property type="entry name" value="ATP SYNTHASE MITOCHONDRIAL F1 COMPLEX ASSEMBLY FACTOR 2/ATP12 PROTEIN, MITOCHONDRIAL PRECURSOR"/>
    <property type="match status" value="1"/>
</dbReference>
<evidence type="ECO:0000256" key="1">
    <source>
        <dbReference type="ARBA" id="ARBA00004173"/>
    </source>
</evidence>
<name>A0A0H5CAJ0_CYBJN</name>
<evidence type="ECO:0000256" key="2">
    <source>
        <dbReference type="ARBA" id="ARBA00008231"/>
    </source>
</evidence>
<dbReference type="Pfam" id="PF07542">
    <property type="entry name" value="ATP12"/>
    <property type="match status" value="1"/>
</dbReference>
<evidence type="ECO:0008006" key="9">
    <source>
        <dbReference type="Google" id="ProtNLM"/>
    </source>
</evidence>
<comment type="subcellular location">
    <subcellularLocation>
        <location evidence="1">Mitochondrion</location>
    </subcellularLocation>
</comment>
<accession>A0A0H5CAJ0</accession>
<keyword evidence="4" id="KW-0496">Mitochondrion</keyword>
<dbReference type="AlphaFoldDB" id="A0A0H5CAJ0"/>
<dbReference type="InterPro" id="IPR042272">
    <property type="entry name" value="ATP12_ATP_synth-F1-assembly_N"/>
</dbReference>
<keyword evidence="5" id="KW-0143">Chaperone</keyword>
<proteinExistence type="inferred from homology"/>
<reference evidence="8" key="1">
    <citation type="journal article" date="2015" name="J. Biotechnol.">
        <title>The structure of the Cyberlindnera jadinii genome and its relation to Candida utilis analyzed by the occurrence of single nucleotide polymorphisms.</title>
        <authorList>
            <person name="Rupp O."/>
            <person name="Brinkrolf K."/>
            <person name="Buerth C."/>
            <person name="Kunigo M."/>
            <person name="Schneider J."/>
            <person name="Jaenicke S."/>
            <person name="Goesmann A."/>
            <person name="Puehler A."/>
            <person name="Jaeger K.-E."/>
            <person name="Ernst J.F."/>
        </authorList>
    </citation>
    <scope>NUCLEOTIDE SEQUENCE [LARGE SCALE GENOMIC DNA]</scope>
    <source>
        <strain evidence="8">ATCC 18201 / CBS 1600 / BCRC 20928 / JCM 3617 / NBRC 0987 / NRRL Y-1542</strain>
    </source>
</reference>
<dbReference type="GO" id="GO:0033615">
    <property type="term" value="P:mitochondrial proton-transporting ATP synthase complex assembly"/>
    <property type="evidence" value="ECO:0007669"/>
    <property type="project" value="TreeGrafter"/>
</dbReference>
<dbReference type="GO" id="GO:0005739">
    <property type="term" value="C:mitochondrion"/>
    <property type="evidence" value="ECO:0007669"/>
    <property type="project" value="UniProtKB-SubCell"/>
</dbReference>